<comment type="caution">
    <text evidence="2">The sequence shown here is derived from an EMBL/GenBank/DDBJ whole genome shotgun (WGS) entry which is preliminary data.</text>
</comment>
<protein>
    <submittedName>
        <fullName evidence="2">Uncharacterized protein</fullName>
    </submittedName>
</protein>
<reference evidence="2 3" key="1">
    <citation type="submission" date="2017-12" db="EMBL/GenBank/DDBJ databases">
        <title>Comparative genomics of Botrytis spp.</title>
        <authorList>
            <person name="Valero-Jimenez C.A."/>
            <person name="Tapia P."/>
            <person name="Veloso J."/>
            <person name="Silva-Moreno E."/>
            <person name="Staats M."/>
            <person name="Valdes J.H."/>
            <person name="Van Kan J.A.L."/>
        </authorList>
    </citation>
    <scope>NUCLEOTIDE SEQUENCE [LARGE SCALE GENOMIC DNA]</scope>
    <source>
        <strain evidence="2 3">Bh0001</strain>
    </source>
</reference>
<evidence type="ECO:0000256" key="1">
    <source>
        <dbReference type="SAM" id="MobiDB-lite"/>
    </source>
</evidence>
<feature type="compositionally biased region" description="Polar residues" evidence="1">
    <location>
        <begin position="1"/>
        <end position="17"/>
    </location>
</feature>
<feature type="region of interest" description="Disordered" evidence="1">
    <location>
        <begin position="1"/>
        <end position="45"/>
    </location>
</feature>
<feature type="compositionally biased region" description="Polar residues" evidence="1">
    <location>
        <begin position="30"/>
        <end position="42"/>
    </location>
</feature>
<keyword evidence="3" id="KW-1185">Reference proteome</keyword>
<organism evidence="2 3">
    <name type="scientific">Botrytis hyacinthi</name>
    <dbReference type="NCBI Taxonomy" id="278943"/>
    <lineage>
        <taxon>Eukaryota</taxon>
        <taxon>Fungi</taxon>
        <taxon>Dikarya</taxon>
        <taxon>Ascomycota</taxon>
        <taxon>Pezizomycotina</taxon>
        <taxon>Leotiomycetes</taxon>
        <taxon>Helotiales</taxon>
        <taxon>Sclerotiniaceae</taxon>
        <taxon>Botrytis</taxon>
    </lineage>
</organism>
<proteinExistence type="predicted"/>
<gene>
    <name evidence="2" type="ORF">BHYA_0208g00080</name>
</gene>
<evidence type="ECO:0000313" key="3">
    <source>
        <dbReference type="Proteomes" id="UP000297814"/>
    </source>
</evidence>
<sequence length="204" mass="22906">MDNITQIDNESTSQNPDLNVEKSVLEESFTGKSSLSTGQPNDDTPLLALNTAHQTLGPSLPGLEIPIRTVQRQLVQSCPKSPRSNIKYLDLHTHVNYTHNPSQSPQELSFFPLEYPPYPTNDVNFDEWTDYATYCGASPEPELLNLLSNEENTSLHKKYFTPRSVDDVNSENTSSCTKKVTMRSRIHNFEVTTAQPTKSTSMIE</sequence>
<dbReference type="Proteomes" id="UP000297814">
    <property type="component" value="Unassembled WGS sequence"/>
</dbReference>
<name>A0A4Z1GG93_9HELO</name>
<dbReference type="AlphaFoldDB" id="A0A4Z1GG93"/>
<accession>A0A4Z1GG93</accession>
<dbReference type="EMBL" id="PQXK01000208">
    <property type="protein sequence ID" value="TGO34189.1"/>
    <property type="molecule type" value="Genomic_DNA"/>
</dbReference>
<evidence type="ECO:0000313" key="2">
    <source>
        <dbReference type="EMBL" id="TGO34189.1"/>
    </source>
</evidence>